<evidence type="ECO:0000313" key="5">
    <source>
        <dbReference type="Proteomes" id="UP000215059"/>
    </source>
</evidence>
<name>A0A235F4W1_9BACL</name>
<evidence type="ECO:0000313" key="4">
    <source>
        <dbReference type="EMBL" id="OYD56254.1"/>
    </source>
</evidence>
<feature type="transmembrane region" description="Helical" evidence="2">
    <location>
        <begin position="12"/>
        <end position="30"/>
    </location>
</feature>
<feature type="transmembrane region" description="Helical" evidence="2">
    <location>
        <begin position="172"/>
        <end position="192"/>
    </location>
</feature>
<dbReference type="Proteomes" id="UP000215059">
    <property type="component" value="Unassembled WGS sequence"/>
</dbReference>
<keyword evidence="2" id="KW-0812">Transmembrane</keyword>
<evidence type="ECO:0000259" key="3">
    <source>
        <dbReference type="Pfam" id="PF09335"/>
    </source>
</evidence>
<dbReference type="InterPro" id="IPR032816">
    <property type="entry name" value="VTT_dom"/>
</dbReference>
<accession>A0A235F4W1</accession>
<feature type="transmembrane region" description="Helical" evidence="2">
    <location>
        <begin position="50"/>
        <end position="72"/>
    </location>
</feature>
<keyword evidence="5" id="KW-1185">Reference proteome</keyword>
<organism evidence="4 5">
    <name type="scientific">Fictibacillus aquaticus</name>
    <dbReference type="NCBI Taxonomy" id="2021314"/>
    <lineage>
        <taxon>Bacteria</taxon>
        <taxon>Bacillati</taxon>
        <taxon>Bacillota</taxon>
        <taxon>Bacilli</taxon>
        <taxon>Bacillales</taxon>
        <taxon>Fictibacillaceae</taxon>
        <taxon>Fictibacillus</taxon>
    </lineage>
</organism>
<keyword evidence="2" id="KW-0472">Membrane</keyword>
<dbReference type="InterPro" id="IPR051311">
    <property type="entry name" value="DedA_domain"/>
</dbReference>
<evidence type="ECO:0000256" key="2">
    <source>
        <dbReference type="SAM" id="Phobius"/>
    </source>
</evidence>
<protein>
    <recommendedName>
        <fullName evidence="3">VTT domain-containing protein</fullName>
    </recommendedName>
</protein>
<feature type="transmembrane region" description="Helical" evidence="2">
    <location>
        <begin position="138"/>
        <end position="160"/>
    </location>
</feature>
<reference evidence="4 5" key="1">
    <citation type="submission" date="2017-07" db="EMBL/GenBank/DDBJ databases">
        <title>Fictibacillus sp. nov. GDSW-R2A3 Genome sequencing and assembly.</title>
        <authorList>
            <person name="Mayilraj S."/>
        </authorList>
    </citation>
    <scope>NUCLEOTIDE SEQUENCE [LARGE SCALE GENOMIC DNA]</scope>
    <source>
        <strain evidence="4 5">GDSW-R2A3</strain>
    </source>
</reference>
<comment type="similarity">
    <text evidence="1">Belongs to the DedA family.</text>
</comment>
<dbReference type="PANTHER" id="PTHR42709">
    <property type="entry name" value="ALKALINE PHOSPHATASE LIKE PROTEIN"/>
    <property type="match status" value="1"/>
</dbReference>
<dbReference type="EMBL" id="NOII01000022">
    <property type="protein sequence ID" value="OYD56254.1"/>
    <property type="molecule type" value="Genomic_DNA"/>
</dbReference>
<dbReference type="PANTHER" id="PTHR42709:SF9">
    <property type="entry name" value="ALKALINE PHOSPHATASE LIKE PROTEIN"/>
    <property type="match status" value="1"/>
</dbReference>
<dbReference type="AlphaFoldDB" id="A0A235F4W1"/>
<dbReference type="RefSeq" id="WP_094253997.1">
    <property type="nucleotide sequence ID" value="NZ_JBHLXL010000001.1"/>
</dbReference>
<proteinExistence type="inferred from homology"/>
<feature type="domain" description="VTT" evidence="3">
    <location>
        <begin position="30"/>
        <end position="156"/>
    </location>
</feature>
<dbReference type="OrthoDB" id="9782291at2"/>
<feature type="transmembrane region" description="Helical" evidence="2">
    <location>
        <begin position="107"/>
        <end position="126"/>
    </location>
</feature>
<gene>
    <name evidence="4" type="ORF">CGZ90_18475</name>
</gene>
<evidence type="ECO:0000256" key="1">
    <source>
        <dbReference type="ARBA" id="ARBA00010792"/>
    </source>
</evidence>
<sequence length="202" mass="22682">MDFEIMQLIHQYGYISLSILLALGIVGLPVPDEILLATAGCLTAAGNLSLAQVLFFAIAGSFLGITASYFIGIKFGRPLLDRLAPKLGISLSHIDRTNRYFDRYGKAALFFGYFIPGVRHLTAYFAGMYAMPFKTFALYAYSGAVFWCFFFVMLGHLLAQKIYMAMDVIHRLGLYAFFTLLIGGAIWLLVWYKKKESVSEKY</sequence>
<comment type="caution">
    <text evidence="4">The sequence shown here is derived from an EMBL/GenBank/DDBJ whole genome shotgun (WGS) entry which is preliminary data.</text>
</comment>
<dbReference type="Pfam" id="PF09335">
    <property type="entry name" value="VTT_dom"/>
    <property type="match status" value="1"/>
</dbReference>
<keyword evidence="2" id="KW-1133">Transmembrane helix</keyword>
<dbReference type="GO" id="GO:0005886">
    <property type="term" value="C:plasma membrane"/>
    <property type="evidence" value="ECO:0007669"/>
    <property type="project" value="TreeGrafter"/>
</dbReference>